<gene>
    <name evidence="1" type="ORF">DIT26_07405</name>
</gene>
<dbReference type="Proteomes" id="UP000264215">
    <property type="component" value="Unassembled WGS sequence"/>
</dbReference>
<organism evidence="1 2">
    <name type="scientific">Mesotoga infera</name>
    <dbReference type="NCBI Taxonomy" id="1236046"/>
    <lineage>
        <taxon>Bacteria</taxon>
        <taxon>Thermotogati</taxon>
        <taxon>Thermotogota</taxon>
        <taxon>Thermotogae</taxon>
        <taxon>Kosmotogales</taxon>
        <taxon>Kosmotogaceae</taxon>
        <taxon>Mesotoga</taxon>
    </lineage>
</organism>
<protein>
    <submittedName>
        <fullName evidence="1">Uncharacterized protein</fullName>
    </submittedName>
</protein>
<proteinExistence type="predicted"/>
<dbReference type="EMBL" id="DQBS01000164">
    <property type="protein sequence ID" value="HCO70383.1"/>
    <property type="molecule type" value="Genomic_DNA"/>
</dbReference>
<name>A0A3D3TPJ7_9BACT</name>
<accession>A0A3D3TPJ7</accession>
<evidence type="ECO:0000313" key="1">
    <source>
        <dbReference type="EMBL" id="HCO70383.1"/>
    </source>
</evidence>
<dbReference type="AlphaFoldDB" id="A0A3D3TPJ7"/>
<evidence type="ECO:0000313" key="2">
    <source>
        <dbReference type="Proteomes" id="UP000264215"/>
    </source>
</evidence>
<comment type="caution">
    <text evidence="1">The sequence shown here is derived from an EMBL/GenBank/DDBJ whole genome shotgun (WGS) entry which is preliminary data.</text>
</comment>
<reference evidence="1 2" key="1">
    <citation type="journal article" date="2018" name="Nat. Biotechnol.">
        <title>A standardized bacterial taxonomy based on genome phylogeny substantially revises the tree of life.</title>
        <authorList>
            <person name="Parks D.H."/>
            <person name="Chuvochina M."/>
            <person name="Waite D.W."/>
            <person name="Rinke C."/>
            <person name="Skarshewski A."/>
            <person name="Chaumeil P.A."/>
            <person name="Hugenholtz P."/>
        </authorList>
    </citation>
    <scope>NUCLEOTIDE SEQUENCE [LARGE SCALE GENOMIC DNA]</scope>
    <source>
        <strain evidence="1">UBA9905</strain>
    </source>
</reference>
<sequence>MPLIVLLCRGHTCLWVLQFIFKQIIKKDFGSIVVQLWEKMRDNLKVVFFSRQTLLKQHCLHRKGKLRNLQIPAT</sequence>